<keyword evidence="1" id="KW-0175">Coiled coil</keyword>
<keyword evidence="3" id="KW-1185">Reference proteome</keyword>
<dbReference type="RefSeq" id="WP_118907297.1">
    <property type="nucleotide sequence ID" value="NZ_QOCU01000009.1"/>
</dbReference>
<feature type="coiled-coil region" evidence="1">
    <location>
        <begin position="98"/>
        <end position="161"/>
    </location>
</feature>
<name>A0ABX9LU13_9LACO</name>
<accession>A0ABX9LU13</accession>
<protein>
    <recommendedName>
        <fullName evidence="4">DUF536 domain-containing protein</fullName>
    </recommendedName>
</protein>
<evidence type="ECO:0000313" key="3">
    <source>
        <dbReference type="Proteomes" id="UP000283380"/>
    </source>
</evidence>
<dbReference type="Proteomes" id="UP000283380">
    <property type="component" value="Unassembled WGS sequence"/>
</dbReference>
<comment type="caution">
    <text evidence="2">The sequence shown here is derived from an EMBL/GenBank/DDBJ whole genome shotgun (WGS) entry which is preliminary data.</text>
</comment>
<evidence type="ECO:0000313" key="2">
    <source>
        <dbReference type="EMBL" id="RHW49255.1"/>
    </source>
</evidence>
<sequence>MSKIRFLNVPRSYRRSLNGTRVLRNSKAIEVKVADSRVRALARKLPDNNTVNLGLEIDPENENKEKIFTISDAYIEQSDQNLGLRSIADRLCNDSRDKPNEQEALKNYEEMITDLNKKISEKKSVIADDNKLLAKLNSKIENALKQNKSDLQDQINDTENDIAEKKK</sequence>
<evidence type="ECO:0008006" key="4">
    <source>
        <dbReference type="Google" id="ProtNLM"/>
    </source>
</evidence>
<evidence type="ECO:0000256" key="1">
    <source>
        <dbReference type="SAM" id="Coils"/>
    </source>
</evidence>
<organism evidence="2 3">
    <name type="scientific">Lactobacillus bombicola</name>
    <dbReference type="NCBI Taxonomy" id="1505723"/>
    <lineage>
        <taxon>Bacteria</taxon>
        <taxon>Bacillati</taxon>
        <taxon>Bacillota</taxon>
        <taxon>Bacilli</taxon>
        <taxon>Lactobacillales</taxon>
        <taxon>Lactobacillaceae</taxon>
        <taxon>Lactobacillus</taxon>
    </lineage>
</organism>
<dbReference type="EMBL" id="QOCU01000009">
    <property type="protein sequence ID" value="RHW49255.1"/>
    <property type="molecule type" value="Genomic_DNA"/>
</dbReference>
<proteinExistence type="predicted"/>
<gene>
    <name evidence="2" type="ORF">DS834_07940</name>
</gene>
<reference evidence="2 3" key="1">
    <citation type="submission" date="2018-07" db="EMBL/GenBank/DDBJ databases">
        <title>Genome sequences of six Lactobacillus spp. isolated from bumble bee guts.</title>
        <authorList>
            <person name="Motta E.V.S."/>
            <person name="Moran N.A."/>
        </authorList>
    </citation>
    <scope>NUCLEOTIDE SEQUENCE [LARGE SCALE GENOMIC DNA]</scope>
    <source>
        <strain evidence="2 3">BI-4G</strain>
    </source>
</reference>